<dbReference type="SMART" id="SM00292">
    <property type="entry name" value="BRCT"/>
    <property type="match status" value="1"/>
</dbReference>
<dbReference type="InterPro" id="IPR001357">
    <property type="entry name" value="BRCT_dom"/>
</dbReference>
<dbReference type="PROSITE" id="PS50172">
    <property type="entry name" value="BRCT"/>
    <property type="match status" value="1"/>
</dbReference>
<dbReference type="SUPFAM" id="SSF52113">
    <property type="entry name" value="BRCT domain"/>
    <property type="match status" value="1"/>
</dbReference>
<feature type="active site" description="N6-AMP-lysine intermediate" evidence="14">
    <location>
        <position position="125"/>
    </location>
</feature>
<keyword evidence="6 14" id="KW-0479">Metal-binding</keyword>
<comment type="caution">
    <text evidence="14">Lacks conserved residue(s) required for the propagation of feature annotation.</text>
</comment>
<dbReference type="InterPro" id="IPR013839">
    <property type="entry name" value="DNAligase_adenylation"/>
</dbReference>
<comment type="similarity">
    <text evidence="13 14">Belongs to the NAD-dependent DNA ligase family. LigA subfamily.</text>
</comment>
<dbReference type="Proteomes" id="UP000324194">
    <property type="component" value="Chromosome 1"/>
</dbReference>
<dbReference type="InterPro" id="IPR003583">
    <property type="entry name" value="Hlx-hairpin-Hlx_DNA-bd_motif"/>
</dbReference>
<feature type="binding site" evidence="14">
    <location>
        <position position="324"/>
    </location>
    <ligand>
        <name>NAD(+)</name>
        <dbReference type="ChEBI" id="CHEBI:57540"/>
    </ligand>
</feature>
<feature type="coiled-coil region" evidence="16">
    <location>
        <begin position="4"/>
        <end position="31"/>
    </location>
</feature>
<organism evidence="18 19">
    <name type="scientific">Aquicella siphonis</name>
    <dbReference type="NCBI Taxonomy" id="254247"/>
    <lineage>
        <taxon>Bacteria</taxon>
        <taxon>Pseudomonadati</taxon>
        <taxon>Pseudomonadota</taxon>
        <taxon>Gammaproteobacteria</taxon>
        <taxon>Legionellales</taxon>
        <taxon>Coxiellaceae</taxon>
        <taxon>Aquicella</taxon>
    </lineage>
</organism>
<evidence type="ECO:0000256" key="8">
    <source>
        <dbReference type="ARBA" id="ARBA00022833"/>
    </source>
</evidence>
<evidence type="ECO:0000256" key="10">
    <source>
        <dbReference type="ARBA" id="ARBA00023027"/>
    </source>
</evidence>
<feature type="binding site" evidence="14">
    <location>
        <begin position="42"/>
        <end position="46"/>
    </location>
    <ligand>
        <name>NAD(+)</name>
        <dbReference type="ChEBI" id="CHEBI:57540"/>
    </ligand>
</feature>
<dbReference type="GO" id="GO:0003911">
    <property type="term" value="F:DNA ligase (NAD+) activity"/>
    <property type="evidence" value="ECO:0007669"/>
    <property type="project" value="UniProtKB-UniRule"/>
</dbReference>
<reference evidence="18 19" key="1">
    <citation type="submission" date="2019-08" db="EMBL/GenBank/DDBJ databases">
        <authorList>
            <person name="Guy L."/>
        </authorList>
    </citation>
    <scope>NUCLEOTIDE SEQUENCE [LARGE SCALE GENOMIC DNA]</scope>
    <source>
        <strain evidence="18 19">SGT-108</strain>
    </source>
</reference>
<feature type="binding site" evidence="14">
    <location>
        <position position="442"/>
    </location>
    <ligand>
        <name>Zn(2+)</name>
        <dbReference type="ChEBI" id="CHEBI:29105"/>
    </ligand>
</feature>
<dbReference type="Gene3D" id="1.10.150.20">
    <property type="entry name" value="5' to 3' exonuclease, C-terminal subdomain"/>
    <property type="match status" value="2"/>
</dbReference>
<evidence type="ECO:0000256" key="3">
    <source>
        <dbReference type="ARBA" id="ARBA00013308"/>
    </source>
</evidence>
<protein>
    <recommendedName>
        <fullName evidence="3 14">DNA ligase</fullName>
        <ecNumber evidence="2 14">6.5.1.2</ecNumber>
    </recommendedName>
    <alternativeName>
        <fullName evidence="14">Polydeoxyribonucleotide synthase [NAD(+)]</fullName>
    </alternativeName>
</protein>
<keyword evidence="14" id="KW-0464">Manganese</keyword>
<keyword evidence="8 14" id="KW-0862">Zinc</keyword>
<dbReference type="PANTHER" id="PTHR23389">
    <property type="entry name" value="CHROMOSOME TRANSMISSION FIDELITY FACTOR 18"/>
    <property type="match status" value="1"/>
</dbReference>
<sequence length="678" mass="75077">MNKHSALTRNRSAAEEQIKKLREQINEHNYRYYVLDDPLVSDAEYDNLFQKLKSLESEFPNLVTPDSPTQRVGAAPLKTFAEVKHAIPMLSLDNAFADQDILDFNKRIQDKLGTDKPIEFCCEPKLDGLAISLRYEHGLLAQASTRGDGTTGEDVTANIKTIPMIPLRLRGQKIPRIIEVRGEVFMSKKGFARLNEQALAAGEKTFANPRNAAAGSVRQLDSQITASRPLEIYVYGVGLVEGCRLPDSHSEILDYLTGLGFRVSSLVKVVSGAEGCLAYYKKMLQKREELLFEIDGVVYKVNSTREQEKLGFVSRAPRWAIAHKFPAEEVNTIIEAVEFQVGRTGALTPVARLKPVHVHGVTVSNATLHNMDEIRRKDIHIGDTVIVRRAGDVIPEVVGVIKQRRPRDAKPISLPRHCPVCHSSIEHIEGEAVARCTGGLFCSAQRKETIKHFASRRAMDIEGLGDKLVEQLVDTGLIASAADVYDLTQAQLEGLERMGKKSAQNLLEQVEKSKSVTFARFLYALGIREVGEATAKSLAMHFKSLQALKAAGEEELQAIPDIGPVVAAHIAHFFHEPHNRDIISKLIKAGIHWEETRESRHQPLAGKTFVITGTLSTMTRDEAKDALEQRGARVSSSVSAKTSYVVVGADPGSKYDKAKELGVTILDDEAFRKFLQKL</sequence>
<feature type="binding site" evidence="14">
    <location>
        <position position="123"/>
    </location>
    <ligand>
        <name>NAD(+)</name>
        <dbReference type="ChEBI" id="CHEBI:57540"/>
    </ligand>
</feature>
<dbReference type="CDD" id="cd17748">
    <property type="entry name" value="BRCT_DNA_ligase_like"/>
    <property type="match status" value="1"/>
</dbReference>
<dbReference type="SMART" id="SM00532">
    <property type="entry name" value="LIGANc"/>
    <property type="match status" value="1"/>
</dbReference>
<evidence type="ECO:0000256" key="2">
    <source>
        <dbReference type="ARBA" id="ARBA00012722"/>
    </source>
</evidence>
<dbReference type="InterPro" id="IPR036420">
    <property type="entry name" value="BRCT_dom_sf"/>
</dbReference>
<dbReference type="InterPro" id="IPR041663">
    <property type="entry name" value="DisA/LigA_HHH"/>
</dbReference>
<evidence type="ECO:0000313" key="19">
    <source>
        <dbReference type="Proteomes" id="UP000324194"/>
    </source>
</evidence>
<dbReference type="NCBIfam" id="NF005932">
    <property type="entry name" value="PRK07956.1"/>
    <property type="match status" value="1"/>
</dbReference>
<evidence type="ECO:0000256" key="12">
    <source>
        <dbReference type="ARBA" id="ARBA00034005"/>
    </source>
</evidence>
<dbReference type="InterPro" id="IPR013840">
    <property type="entry name" value="DNAligase_N"/>
</dbReference>
<feature type="binding site" evidence="14">
    <location>
        <position position="418"/>
    </location>
    <ligand>
        <name>Zn(2+)</name>
        <dbReference type="ChEBI" id="CHEBI:29105"/>
    </ligand>
</feature>
<accession>A0A5E4PHQ1</accession>
<dbReference type="Gene3D" id="3.30.470.30">
    <property type="entry name" value="DNA ligase/mRNA capping enzyme"/>
    <property type="match status" value="1"/>
</dbReference>
<dbReference type="SMART" id="SM00278">
    <property type="entry name" value="HhH1"/>
    <property type="match status" value="4"/>
</dbReference>
<dbReference type="PIRSF" id="PIRSF001604">
    <property type="entry name" value="LigA"/>
    <property type="match status" value="1"/>
</dbReference>
<dbReference type="CDD" id="cd00114">
    <property type="entry name" value="LIGANc"/>
    <property type="match status" value="1"/>
</dbReference>
<feature type="binding site" evidence="14">
    <location>
        <begin position="91"/>
        <end position="92"/>
    </location>
    <ligand>
        <name>NAD(+)</name>
        <dbReference type="ChEBI" id="CHEBI:57540"/>
    </ligand>
</feature>
<dbReference type="FunFam" id="1.10.150.20:FF:000006">
    <property type="entry name" value="DNA ligase"/>
    <property type="match status" value="1"/>
</dbReference>
<dbReference type="FunFam" id="3.30.470.30:FF:000001">
    <property type="entry name" value="DNA ligase"/>
    <property type="match status" value="1"/>
</dbReference>
<proteinExistence type="inferred from homology"/>
<dbReference type="Pfam" id="PF22745">
    <property type="entry name" value="Nlig-Ia"/>
    <property type="match status" value="1"/>
</dbReference>
<dbReference type="AlphaFoldDB" id="A0A5E4PHQ1"/>
<keyword evidence="5 14" id="KW-0235">DNA replication</keyword>
<evidence type="ECO:0000256" key="15">
    <source>
        <dbReference type="RuleBase" id="RU000618"/>
    </source>
</evidence>
<dbReference type="Pfam" id="PF00533">
    <property type="entry name" value="BRCT"/>
    <property type="match status" value="1"/>
</dbReference>
<dbReference type="Pfam" id="PF03120">
    <property type="entry name" value="OB_DNA_ligase"/>
    <property type="match status" value="1"/>
</dbReference>
<dbReference type="KEGG" id="asip:AQUSIP_12040"/>
<dbReference type="Gene3D" id="2.40.50.140">
    <property type="entry name" value="Nucleic acid-binding proteins"/>
    <property type="match status" value="1"/>
</dbReference>
<evidence type="ECO:0000313" key="18">
    <source>
        <dbReference type="EMBL" id="VVC75903.1"/>
    </source>
</evidence>
<dbReference type="NCBIfam" id="TIGR00575">
    <property type="entry name" value="dnlj"/>
    <property type="match status" value="1"/>
</dbReference>
<dbReference type="PROSITE" id="PS01055">
    <property type="entry name" value="DNA_LIGASE_N1"/>
    <property type="match status" value="1"/>
</dbReference>
<dbReference type="Pfam" id="PF12826">
    <property type="entry name" value="HHH_2"/>
    <property type="match status" value="1"/>
</dbReference>
<evidence type="ECO:0000256" key="4">
    <source>
        <dbReference type="ARBA" id="ARBA00022598"/>
    </source>
</evidence>
<dbReference type="GO" id="GO:0006281">
    <property type="term" value="P:DNA repair"/>
    <property type="evidence" value="ECO:0007669"/>
    <property type="project" value="UniProtKB-KW"/>
</dbReference>
<feature type="binding site" evidence="14">
    <location>
        <position position="421"/>
    </location>
    <ligand>
        <name>Zn(2+)</name>
        <dbReference type="ChEBI" id="CHEBI:29105"/>
    </ligand>
</feature>
<dbReference type="InterPro" id="IPR018239">
    <property type="entry name" value="DNA_ligase_AS"/>
</dbReference>
<dbReference type="GO" id="GO:0006260">
    <property type="term" value="P:DNA replication"/>
    <property type="evidence" value="ECO:0007669"/>
    <property type="project" value="UniProtKB-KW"/>
</dbReference>
<keyword evidence="16" id="KW-0175">Coiled coil</keyword>
<evidence type="ECO:0000256" key="11">
    <source>
        <dbReference type="ARBA" id="ARBA00023204"/>
    </source>
</evidence>
<dbReference type="InterPro" id="IPR004149">
    <property type="entry name" value="Znf_DNAligase_C4"/>
</dbReference>
<gene>
    <name evidence="14 18" type="primary">ligA</name>
    <name evidence="18" type="ORF">AQUSIP_12040</name>
</gene>
<dbReference type="FunFam" id="1.10.150.20:FF:000007">
    <property type="entry name" value="DNA ligase"/>
    <property type="match status" value="1"/>
</dbReference>
<dbReference type="EMBL" id="LR699119">
    <property type="protein sequence ID" value="VVC75903.1"/>
    <property type="molecule type" value="Genomic_DNA"/>
</dbReference>
<keyword evidence="11 14" id="KW-0234">DNA repair</keyword>
<dbReference type="FunFam" id="2.40.50.140:FF:000012">
    <property type="entry name" value="DNA ligase"/>
    <property type="match status" value="1"/>
</dbReference>
<dbReference type="HAMAP" id="MF_01588">
    <property type="entry name" value="DNA_ligase_A"/>
    <property type="match status" value="1"/>
</dbReference>
<dbReference type="FunFam" id="1.10.287.610:FF:000002">
    <property type="entry name" value="DNA ligase"/>
    <property type="match status" value="1"/>
</dbReference>
<feature type="binding site" evidence="14">
    <location>
        <position position="300"/>
    </location>
    <ligand>
        <name>NAD(+)</name>
        <dbReference type="ChEBI" id="CHEBI:57540"/>
    </ligand>
</feature>
<comment type="cofactor">
    <cofactor evidence="14">
        <name>Mg(2+)</name>
        <dbReference type="ChEBI" id="CHEBI:18420"/>
    </cofactor>
    <cofactor evidence="14">
        <name>Mn(2+)</name>
        <dbReference type="ChEBI" id="CHEBI:29035"/>
    </cofactor>
</comment>
<dbReference type="Pfam" id="PF03119">
    <property type="entry name" value="DNA_ligase_ZBD"/>
    <property type="match status" value="1"/>
</dbReference>
<evidence type="ECO:0000256" key="13">
    <source>
        <dbReference type="ARBA" id="ARBA00060881"/>
    </source>
</evidence>
<dbReference type="InterPro" id="IPR033136">
    <property type="entry name" value="DNA_ligase_CS"/>
</dbReference>
<dbReference type="PROSITE" id="PS01056">
    <property type="entry name" value="DNA_LIGASE_N2"/>
    <property type="match status" value="1"/>
</dbReference>
<dbReference type="Pfam" id="PF01653">
    <property type="entry name" value="DNA_ligase_aden"/>
    <property type="match status" value="1"/>
</dbReference>
<keyword evidence="9 14" id="KW-0460">Magnesium</keyword>
<dbReference type="RefSeq" id="WP_148339170.1">
    <property type="nucleotide sequence ID" value="NZ_LR699119.1"/>
</dbReference>
<evidence type="ECO:0000256" key="16">
    <source>
        <dbReference type="SAM" id="Coils"/>
    </source>
</evidence>
<dbReference type="EC" id="6.5.1.2" evidence="2 14"/>
<feature type="binding site" evidence="14">
    <location>
        <position position="183"/>
    </location>
    <ligand>
        <name>NAD(+)</name>
        <dbReference type="ChEBI" id="CHEBI:57540"/>
    </ligand>
</feature>
<comment type="function">
    <text evidence="1 14">DNA ligase that catalyzes the formation of phosphodiester linkages between 5'-phosphoryl and 3'-hydroxyl groups in double-stranded DNA using NAD as a coenzyme and as the energy source for the reaction. It is essential for DNA replication and repair of damaged DNA.</text>
</comment>
<evidence type="ECO:0000259" key="17">
    <source>
        <dbReference type="PROSITE" id="PS50172"/>
    </source>
</evidence>
<dbReference type="GO" id="GO:0046872">
    <property type="term" value="F:metal ion binding"/>
    <property type="evidence" value="ECO:0007669"/>
    <property type="project" value="UniProtKB-KW"/>
</dbReference>
<dbReference type="InterPro" id="IPR012340">
    <property type="entry name" value="NA-bd_OB-fold"/>
</dbReference>
<dbReference type="Pfam" id="PF14520">
    <property type="entry name" value="HHH_5"/>
    <property type="match status" value="1"/>
</dbReference>
<name>A0A5E4PHQ1_9COXI</name>
<evidence type="ECO:0000256" key="5">
    <source>
        <dbReference type="ARBA" id="ARBA00022705"/>
    </source>
</evidence>
<evidence type="ECO:0000256" key="9">
    <source>
        <dbReference type="ARBA" id="ARBA00022842"/>
    </source>
</evidence>
<dbReference type="InterPro" id="IPR001679">
    <property type="entry name" value="DNA_ligase"/>
</dbReference>
<dbReference type="OrthoDB" id="9759736at2"/>
<feature type="domain" description="BRCT" evidence="17">
    <location>
        <begin position="599"/>
        <end position="678"/>
    </location>
</feature>
<dbReference type="PANTHER" id="PTHR23389:SF9">
    <property type="entry name" value="DNA LIGASE"/>
    <property type="match status" value="1"/>
</dbReference>
<dbReference type="Gene3D" id="3.40.50.10190">
    <property type="entry name" value="BRCT domain"/>
    <property type="match status" value="1"/>
</dbReference>
<dbReference type="FunFam" id="3.40.50.10190:FF:000054">
    <property type="entry name" value="DNA ligase"/>
    <property type="match status" value="1"/>
</dbReference>
<evidence type="ECO:0000256" key="14">
    <source>
        <dbReference type="HAMAP-Rule" id="MF_01588"/>
    </source>
</evidence>
<dbReference type="InterPro" id="IPR004150">
    <property type="entry name" value="NAD_DNA_ligase_OB"/>
</dbReference>
<comment type="catalytic activity">
    <reaction evidence="12 14 15">
        <text>NAD(+) + (deoxyribonucleotide)n-3'-hydroxyl + 5'-phospho-(deoxyribonucleotide)m = (deoxyribonucleotide)n+m + AMP + beta-nicotinamide D-nucleotide.</text>
        <dbReference type="EC" id="6.5.1.2"/>
    </reaction>
</comment>
<dbReference type="SUPFAM" id="SSF47781">
    <property type="entry name" value="RuvA domain 2-like"/>
    <property type="match status" value="1"/>
</dbReference>
<evidence type="ECO:0000256" key="7">
    <source>
        <dbReference type="ARBA" id="ARBA00022763"/>
    </source>
</evidence>
<dbReference type="SUPFAM" id="SSF56091">
    <property type="entry name" value="DNA ligase/mRNA capping enzyme, catalytic domain"/>
    <property type="match status" value="1"/>
</dbReference>
<keyword evidence="7 14" id="KW-0227">DNA damage</keyword>
<dbReference type="InterPro" id="IPR010994">
    <property type="entry name" value="RuvA_2-like"/>
</dbReference>
<dbReference type="Gene3D" id="6.20.10.30">
    <property type="match status" value="1"/>
</dbReference>
<keyword evidence="10 14" id="KW-0520">NAD</keyword>
<dbReference type="GO" id="GO:0003677">
    <property type="term" value="F:DNA binding"/>
    <property type="evidence" value="ECO:0007669"/>
    <property type="project" value="InterPro"/>
</dbReference>
<keyword evidence="4 14" id="KW-0436">Ligase</keyword>
<evidence type="ECO:0000256" key="6">
    <source>
        <dbReference type="ARBA" id="ARBA00022723"/>
    </source>
</evidence>
<feature type="binding site" evidence="14">
    <location>
        <position position="146"/>
    </location>
    <ligand>
        <name>NAD(+)</name>
        <dbReference type="ChEBI" id="CHEBI:57540"/>
    </ligand>
</feature>
<evidence type="ECO:0000256" key="1">
    <source>
        <dbReference type="ARBA" id="ARBA00004067"/>
    </source>
</evidence>
<dbReference type="Gene3D" id="1.10.287.610">
    <property type="entry name" value="Helix hairpin bin"/>
    <property type="match status" value="1"/>
</dbReference>
<keyword evidence="19" id="KW-1185">Reference proteome</keyword>
<dbReference type="SUPFAM" id="SSF50249">
    <property type="entry name" value="Nucleic acid-binding proteins"/>
    <property type="match status" value="1"/>
</dbReference>